<feature type="site" description="Interaction with DNA substrate" evidence="7">
    <location>
        <position position="243"/>
    </location>
</feature>
<dbReference type="GO" id="GO:0003677">
    <property type="term" value="F:DNA binding"/>
    <property type="evidence" value="ECO:0007669"/>
    <property type="project" value="InterPro"/>
</dbReference>
<feature type="active site" description="Proton donor/acceptor" evidence="5">
    <location>
        <position position="146"/>
    </location>
</feature>
<accession>A0A2N3IJ66</accession>
<comment type="similarity">
    <text evidence="1">Belongs to the DNA repair enzymes AP/ExoA family.</text>
</comment>
<feature type="site" description="Transition state stabilizer" evidence="7">
    <location>
        <position position="148"/>
    </location>
</feature>
<dbReference type="GO" id="GO:0008081">
    <property type="term" value="F:phosphoric diester hydrolase activity"/>
    <property type="evidence" value="ECO:0007669"/>
    <property type="project" value="TreeGrafter"/>
</dbReference>
<dbReference type="GO" id="GO:0006284">
    <property type="term" value="P:base-excision repair"/>
    <property type="evidence" value="ECO:0007669"/>
    <property type="project" value="TreeGrafter"/>
</dbReference>
<dbReference type="Pfam" id="PF03372">
    <property type="entry name" value="Exo_endo_phos"/>
    <property type="match status" value="1"/>
</dbReference>
<evidence type="ECO:0000256" key="3">
    <source>
        <dbReference type="ARBA" id="ARBA00022801"/>
    </source>
</evidence>
<evidence type="ECO:0000256" key="5">
    <source>
        <dbReference type="PIRSR" id="PIRSR604808-1"/>
    </source>
</evidence>
<dbReference type="CDD" id="cd10281">
    <property type="entry name" value="Nape_like_AP-endo"/>
    <property type="match status" value="1"/>
</dbReference>
<gene>
    <name evidence="9" type="ORF">Rain11_0618</name>
</gene>
<evidence type="ECO:0000259" key="8">
    <source>
        <dbReference type="Pfam" id="PF03372"/>
    </source>
</evidence>
<feature type="site" description="Important for catalytic activity" evidence="7">
    <location>
        <position position="217"/>
    </location>
</feature>
<dbReference type="PANTHER" id="PTHR22748:SF6">
    <property type="entry name" value="DNA-(APURINIC OR APYRIMIDINIC SITE) ENDONUCLEASE"/>
    <property type="match status" value="1"/>
</dbReference>
<dbReference type="InterPro" id="IPR004808">
    <property type="entry name" value="AP_endonuc_1"/>
</dbReference>
<dbReference type="InterPro" id="IPR020847">
    <property type="entry name" value="AP_endonuclease_F1_BS"/>
</dbReference>
<name>A0A2N3IJ66_9BACT</name>
<dbReference type="InterPro" id="IPR005135">
    <property type="entry name" value="Endo/exonuclease/phosphatase"/>
</dbReference>
<feature type="domain" description="Endonuclease/exonuclease/phosphatase" evidence="8">
    <location>
        <begin position="4"/>
        <end position="238"/>
    </location>
</feature>
<dbReference type="FunFam" id="3.60.10.10:FF:000026">
    <property type="entry name" value="Exodeoxyribonuclease III"/>
    <property type="match status" value="1"/>
</dbReference>
<dbReference type="EMBL" id="NKXO01000007">
    <property type="protein sequence ID" value="PKQ70390.1"/>
    <property type="molecule type" value="Genomic_DNA"/>
</dbReference>
<keyword evidence="3" id="KW-0378">Hydrolase</keyword>
<keyword evidence="4 6" id="KW-0460">Magnesium</keyword>
<evidence type="ECO:0000256" key="2">
    <source>
        <dbReference type="ARBA" id="ARBA00022723"/>
    </source>
</evidence>
<dbReference type="NCBIfam" id="TIGR00195">
    <property type="entry name" value="exoDNase_III"/>
    <property type="match status" value="1"/>
</dbReference>
<dbReference type="Proteomes" id="UP000233387">
    <property type="component" value="Unassembled WGS sequence"/>
</dbReference>
<keyword evidence="6" id="KW-0464">Manganese</keyword>
<evidence type="ECO:0000313" key="10">
    <source>
        <dbReference type="Proteomes" id="UP000233387"/>
    </source>
</evidence>
<keyword evidence="10" id="KW-1185">Reference proteome</keyword>
<reference evidence="9 10" key="1">
    <citation type="submission" date="2017-06" db="EMBL/GenBank/DDBJ databases">
        <title>Raineya orbicola gen. nov., sp. nov. a slightly thermophilic bacterium of the phylum Bacteroidetes and the description of Raineyaceae fam. nov.</title>
        <authorList>
            <person name="Albuquerque L."/>
            <person name="Polonia A.R.M."/>
            <person name="Barroso C."/>
            <person name="Froufe H.J.C."/>
            <person name="Lage O."/>
            <person name="Lobo-Da-Cunha A."/>
            <person name="Egas C."/>
            <person name="Da Costa M.S."/>
        </authorList>
    </citation>
    <scope>NUCLEOTIDE SEQUENCE [LARGE SCALE GENOMIC DNA]</scope>
    <source>
        <strain evidence="9 10">SPSPC-11</strain>
    </source>
</reference>
<feature type="binding site" evidence="6">
    <location>
        <position position="35"/>
    </location>
    <ligand>
        <name>Mg(2+)</name>
        <dbReference type="ChEBI" id="CHEBI:18420"/>
        <label>1</label>
    </ligand>
</feature>
<comment type="cofactor">
    <cofactor evidence="6">
        <name>Mg(2+)</name>
        <dbReference type="ChEBI" id="CHEBI:18420"/>
    </cofactor>
    <cofactor evidence="6">
        <name>Mn(2+)</name>
        <dbReference type="ChEBI" id="CHEBI:29035"/>
    </cofactor>
    <text evidence="6">Probably binds two magnesium or manganese ions per subunit.</text>
</comment>
<feature type="active site" evidence="5">
    <location>
        <position position="108"/>
    </location>
</feature>
<sequence>MKIISYNVNGIRAALRKGFAEWLKATNADMICLQEIKIDAEQFPYVIFESLGYQCYVFPAKKAGYSGVAILSKKEALFYEKGCDIELYDQEGRILQAHFENFTLMSVYFPSGSSGDERQAIKMQFLTDFYEWIKPKTHQNLIICGDFNICHQPIDIHNPKANANSTGFLPEERAWLSEFLDLGFIDSFRYLNPEPHHYTWWSMRSNARAKNLGWRIDYQMISKPLLPALQKAFILSQAYHSDHCPTMMEINL</sequence>
<keyword evidence="2 6" id="KW-0479">Metal-binding</keyword>
<dbReference type="NCBIfam" id="TIGR00633">
    <property type="entry name" value="xth"/>
    <property type="match status" value="1"/>
</dbReference>
<feature type="binding site" evidence="6">
    <location>
        <position position="146"/>
    </location>
    <ligand>
        <name>Mg(2+)</name>
        <dbReference type="ChEBI" id="CHEBI:18420"/>
        <label>1</label>
    </ligand>
</feature>
<dbReference type="PROSITE" id="PS00726">
    <property type="entry name" value="AP_NUCLEASE_F1_1"/>
    <property type="match status" value="1"/>
</dbReference>
<dbReference type="RefSeq" id="WP_101357875.1">
    <property type="nucleotide sequence ID" value="NZ_NKXO01000007.1"/>
</dbReference>
<evidence type="ECO:0000256" key="6">
    <source>
        <dbReference type="PIRSR" id="PIRSR604808-2"/>
    </source>
</evidence>
<dbReference type="InterPro" id="IPR036691">
    <property type="entry name" value="Endo/exonu/phosph_ase_sf"/>
</dbReference>
<dbReference type="Gene3D" id="3.60.10.10">
    <property type="entry name" value="Endonuclease/exonuclease/phosphatase"/>
    <property type="match status" value="1"/>
</dbReference>
<evidence type="ECO:0000256" key="1">
    <source>
        <dbReference type="ARBA" id="ARBA00007092"/>
    </source>
</evidence>
<feature type="binding site" evidence="6">
    <location>
        <position position="7"/>
    </location>
    <ligand>
        <name>Mg(2+)</name>
        <dbReference type="ChEBI" id="CHEBI:18420"/>
        <label>1</label>
    </ligand>
</feature>
<evidence type="ECO:0000256" key="7">
    <source>
        <dbReference type="PIRSR" id="PIRSR604808-3"/>
    </source>
</evidence>
<dbReference type="GO" id="GO:0046872">
    <property type="term" value="F:metal ion binding"/>
    <property type="evidence" value="ECO:0007669"/>
    <property type="project" value="UniProtKB-KW"/>
</dbReference>
<dbReference type="PROSITE" id="PS51435">
    <property type="entry name" value="AP_NUCLEASE_F1_4"/>
    <property type="match status" value="1"/>
</dbReference>
<dbReference type="OrthoDB" id="9803914at2"/>
<dbReference type="AlphaFoldDB" id="A0A2N3IJ66"/>
<dbReference type="GO" id="GO:0003906">
    <property type="term" value="F:DNA-(apurinic or apyrimidinic site) endonuclease activity"/>
    <property type="evidence" value="ECO:0007669"/>
    <property type="project" value="TreeGrafter"/>
</dbReference>
<evidence type="ECO:0000256" key="4">
    <source>
        <dbReference type="ARBA" id="ARBA00022842"/>
    </source>
</evidence>
<dbReference type="GO" id="GO:0008311">
    <property type="term" value="F:double-stranded DNA 3'-5' DNA exonuclease activity"/>
    <property type="evidence" value="ECO:0007669"/>
    <property type="project" value="TreeGrafter"/>
</dbReference>
<proteinExistence type="inferred from homology"/>
<dbReference type="SUPFAM" id="SSF56219">
    <property type="entry name" value="DNase I-like"/>
    <property type="match status" value="1"/>
</dbReference>
<protein>
    <submittedName>
        <fullName evidence="9">Xth: exodeoxyribonuclease III (Xth)</fullName>
    </submittedName>
</protein>
<feature type="binding site" evidence="6">
    <location>
        <position position="242"/>
    </location>
    <ligand>
        <name>Mg(2+)</name>
        <dbReference type="ChEBI" id="CHEBI:18420"/>
        <label>1</label>
    </ligand>
</feature>
<organism evidence="9 10">
    <name type="scientific">Raineya orbicola</name>
    <dbReference type="NCBI Taxonomy" id="2016530"/>
    <lineage>
        <taxon>Bacteria</taxon>
        <taxon>Pseudomonadati</taxon>
        <taxon>Bacteroidota</taxon>
        <taxon>Cytophagia</taxon>
        <taxon>Cytophagales</taxon>
        <taxon>Raineyaceae</taxon>
        <taxon>Raineya</taxon>
    </lineage>
</organism>
<comment type="caution">
    <text evidence="9">The sequence shown here is derived from an EMBL/GenBank/DDBJ whole genome shotgun (WGS) entry which is preliminary data.</text>
</comment>
<feature type="active site" description="Proton acceptor" evidence="5">
    <location>
        <position position="243"/>
    </location>
</feature>
<evidence type="ECO:0000313" key="9">
    <source>
        <dbReference type="EMBL" id="PKQ70390.1"/>
    </source>
</evidence>
<feature type="binding site" evidence="6">
    <location>
        <position position="243"/>
    </location>
    <ligand>
        <name>Mg(2+)</name>
        <dbReference type="ChEBI" id="CHEBI:18420"/>
        <label>1</label>
    </ligand>
</feature>
<feature type="binding site" evidence="6">
    <location>
        <position position="148"/>
    </location>
    <ligand>
        <name>Mg(2+)</name>
        <dbReference type="ChEBI" id="CHEBI:18420"/>
        <label>1</label>
    </ligand>
</feature>
<dbReference type="PANTHER" id="PTHR22748">
    <property type="entry name" value="AP ENDONUCLEASE"/>
    <property type="match status" value="1"/>
</dbReference>